<keyword evidence="1" id="KW-0805">Transcription regulation</keyword>
<dbReference type="PRINTS" id="PR00598">
    <property type="entry name" value="HTHMARR"/>
</dbReference>
<organism evidence="5">
    <name type="scientific">Streptomyces sp. NBC_00060</name>
    <dbReference type="NCBI Taxonomy" id="2975636"/>
    <lineage>
        <taxon>Bacteria</taxon>
        <taxon>Bacillati</taxon>
        <taxon>Actinomycetota</taxon>
        <taxon>Actinomycetes</taxon>
        <taxon>Kitasatosporales</taxon>
        <taxon>Streptomycetaceae</taxon>
        <taxon>Streptomyces</taxon>
    </lineage>
</organism>
<keyword evidence="3" id="KW-0804">Transcription</keyword>
<dbReference type="InterPro" id="IPR023187">
    <property type="entry name" value="Tscrpt_reg_MarR-type_CS"/>
</dbReference>
<dbReference type="PANTHER" id="PTHR42756:SF1">
    <property type="entry name" value="TRANSCRIPTIONAL REPRESSOR OF EMRAB OPERON"/>
    <property type="match status" value="1"/>
</dbReference>
<keyword evidence="2" id="KW-0238">DNA-binding</keyword>
<accession>A0AAU2GTG3</accession>
<evidence type="ECO:0000256" key="1">
    <source>
        <dbReference type="ARBA" id="ARBA00023015"/>
    </source>
</evidence>
<dbReference type="Gene3D" id="1.10.10.10">
    <property type="entry name" value="Winged helix-like DNA-binding domain superfamily/Winged helix DNA-binding domain"/>
    <property type="match status" value="1"/>
</dbReference>
<reference evidence="5" key="1">
    <citation type="submission" date="2022-10" db="EMBL/GenBank/DDBJ databases">
        <title>The complete genomes of actinobacterial strains from the NBC collection.</title>
        <authorList>
            <person name="Joergensen T.S."/>
            <person name="Alvarez Arevalo M."/>
            <person name="Sterndorff E.B."/>
            <person name="Faurdal D."/>
            <person name="Vuksanovic O."/>
            <person name="Mourched A.-S."/>
            <person name="Charusanti P."/>
            <person name="Shaw S."/>
            <person name="Blin K."/>
            <person name="Weber T."/>
        </authorList>
    </citation>
    <scope>NUCLEOTIDE SEQUENCE</scope>
    <source>
        <strain evidence="5">NBC_00060</strain>
    </source>
</reference>
<evidence type="ECO:0000256" key="3">
    <source>
        <dbReference type="ARBA" id="ARBA00023163"/>
    </source>
</evidence>
<evidence type="ECO:0000313" key="5">
    <source>
        <dbReference type="EMBL" id="WTU38976.1"/>
    </source>
</evidence>
<feature type="domain" description="HTH marR-type" evidence="4">
    <location>
        <begin position="24"/>
        <end position="159"/>
    </location>
</feature>
<dbReference type="GO" id="GO:0003677">
    <property type="term" value="F:DNA binding"/>
    <property type="evidence" value="ECO:0007669"/>
    <property type="project" value="UniProtKB-KW"/>
</dbReference>
<dbReference type="Pfam" id="PF12802">
    <property type="entry name" value="MarR_2"/>
    <property type="match status" value="1"/>
</dbReference>
<dbReference type="InterPro" id="IPR011991">
    <property type="entry name" value="ArsR-like_HTH"/>
</dbReference>
<dbReference type="CDD" id="cd00090">
    <property type="entry name" value="HTH_ARSR"/>
    <property type="match status" value="1"/>
</dbReference>
<evidence type="ECO:0000259" key="4">
    <source>
        <dbReference type="PROSITE" id="PS50995"/>
    </source>
</evidence>
<dbReference type="InterPro" id="IPR036388">
    <property type="entry name" value="WH-like_DNA-bd_sf"/>
</dbReference>
<dbReference type="InterPro" id="IPR000835">
    <property type="entry name" value="HTH_MarR-typ"/>
</dbReference>
<dbReference type="PANTHER" id="PTHR42756">
    <property type="entry name" value="TRANSCRIPTIONAL REGULATOR, MARR"/>
    <property type="match status" value="1"/>
</dbReference>
<dbReference type="SMART" id="SM00347">
    <property type="entry name" value="HTH_MARR"/>
    <property type="match status" value="1"/>
</dbReference>
<dbReference type="InterPro" id="IPR036390">
    <property type="entry name" value="WH_DNA-bd_sf"/>
</dbReference>
<protein>
    <submittedName>
        <fullName evidence="5">MarR family transcriptional regulator</fullName>
    </submittedName>
</protein>
<proteinExistence type="predicted"/>
<sequence length="168" mass="18464">MSEDSVDRHVARWARELGPFDPVKEAIVIRLAILGRHLARTRRETLDCDGLRHGEFKMLLMLRRQGPPYTTSPSRLAELVGLTRGALSSRLGPLEQAGLLTRTTDATDRRRVHVQLTEAGHEALRGHLDSEGRGEDALLSVLDDDERHALAGLLRKLVVGVETGPGAA</sequence>
<dbReference type="AlphaFoldDB" id="A0AAU2GTG3"/>
<evidence type="ECO:0000256" key="2">
    <source>
        <dbReference type="ARBA" id="ARBA00023125"/>
    </source>
</evidence>
<dbReference type="PROSITE" id="PS01117">
    <property type="entry name" value="HTH_MARR_1"/>
    <property type="match status" value="1"/>
</dbReference>
<dbReference type="PROSITE" id="PS50995">
    <property type="entry name" value="HTH_MARR_2"/>
    <property type="match status" value="1"/>
</dbReference>
<dbReference type="EMBL" id="CP108253">
    <property type="protein sequence ID" value="WTU38976.1"/>
    <property type="molecule type" value="Genomic_DNA"/>
</dbReference>
<name>A0AAU2GTG3_9ACTN</name>
<dbReference type="GO" id="GO:0003700">
    <property type="term" value="F:DNA-binding transcription factor activity"/>
    <property type="evidence" value="ECO:0007669"/>
    <property type="project" value="InterPro"/>
</dbReference>
<dbReference type="SUPFAM" id="SSF46785">
    <property type="entry name" value="Winged helix' DNA-binding domain"/>
    <property type="match status" value="1"/>
</dbReference>
<gene>
    <name evidence="5" type="ORF">OHV25_04985</name>
</gene>